<evidence type="ECO:0000313" key="2">
    <source>
        <dbReference type="EMBL" id="CAE7568114.1"/>
    </source>
</evidence>
<evidence type="ECO:0000313" key="3">
    <source>
        <dbReference type="Proteomes" id="UP000604046"/>
    </source>
</evidence>
<protein>
    <submittedName>
        <fullName evidence="2">SplA protein</fullName>
    </submittedName>
</protein>
<dbReference type="InterPro" id="IPR024983">
    <property type="entry name" value="CHAT_dom"/>
</dbReference>
<dbReference type="OrthoDB" id="440693at2759"/>
<gene>
    <name evidence="2" type="primary">splA</name>
    <name evidence="2" type="ORF">SNAT2548_LOCUS32259</name>
</gene>
<proteinExistence type="predicted"/>
<feature type="domain" description="CHAT" evidence="1">
    <location>
        <begin position="279"/>
        <end position="435"/>
    </location>
</feature>
<dbReference type="AlphaFoldDB" id="A0A812UB87"/>
<dbReference type="Proteomes" id="UP000604046">
    <property type="component" value="Unassembled WGS sequence"/>
</dbReference>
<dbReference type="InterPro" id="IPR027417">
    <property type="entry name" value="P-loop_NTPase"/>
</dbReference>
<sequence length="727" mass="80408">MAQSLGKWSQALQGSRALFQRRRNVEPQGAPEPSEEAPARRCCQASKYCRRRACAAVGFLIVLVRILYLHERAAILSRRAVIGCADMASLRSALENANTSNWPRFMQDVDNATEDHCLDLVAEQESEEFVGSGTGSLVDHFSSEMNKLLPPQYRFDFLTLFFVILALVYLLKTSDEHPNSRPRRSHSFALSTLTESLALSAVAETQESKAVKRLQAAYFDLVCRMRPDRSTNFRPGALPHEPMLADRAEHLEVKSAKPVRLLFLHASPLCVLTRGANGQSKYAPLPRLKIDREVQAVREALQGTIDVKVKTASIHNLRRAVTEGNLWLHLAAHTANESTLVLEDGFGGTEALTLHALVRLLRSGGTDAPAAFFVFLSNCKSDTLAAAFYSAGVKHIVYTNRAVTDHCASRFAKSFYLALACRRSLRNAFRIAMSEAEADLEGGDSGFRLFSSGDVLLQAPELTHGDLSPKAYQGLPGPVEDFVGREEIMLSVLQHLAHRKVVVLHCPRRLGLTTTLTEIARYVSVPGRRFAGSCIFGEPQLLQKGLLIVDDADAAIAEHGAILRQNLESEGFFLLLGCSKPQWELFSDLVKAVHVELPPLSPLESATLFLQRCHRPLTLEDVLRPNSEEERVVRKEALPKERAKQLLKPMVSVFEGDPRLIRQAAGKVTPTRPPLMGDLRSLKVECISALAEKFRGLECLRAGSAQLPWQRGGLRSSLSPYPCHILP</sequence>
<dbReference type="SUPFAM" id="SSF52540">
    <property type="entry name" value="P-loop containing nucleoside triphosphate hydrolases"/>
    <property type="match status" value="1"/>
</dbReference>
<accession>A0A812UB87</accession>
<name>A0A812UB87_9DINO</name>
<reference evidence="2" key="1">
    <citation type="submission" date="2021-02" db="EMBL/GenBank/DDBJ databases">
        <authorList>
            <person name="Dougan E. K."/>
            <person name="Rhodes N."/>
            <person name="Thang M."/>
            <person name="Chan C."/>
        </authorList>
    </citation>
    <scope>NUCLEOTIDE SEQUENCE</scope>
</reference>
<dbReference type="EMBL" id="CAJNDS010002701">
    <property type="protein sequence ID" value="CAE7568114.1"/>
    <property type="molecule type" value="Genomic_DNA"/>
</dbReference>
<dbReference type="Pfam" id="PF12770">
    <property type="entry name" value="CHAT"/>
    <property type="match status" value="1"/>
</dbReference>
<evidence type="ECO:0000259" key="1">
    <source>
        <dbReference type="Pfam" id="PF12770"/>
    </source>
</evidence>
<organism evidence="2 3">
    <name type="scientific">Symbiodinium natans</name>
    <dbReference type="NCBI Taxonomy" id="878477"/>
    <lineage>
        <taxon>Eukaryota</taxon>
        <taxon>Sar</taxon>
        <taxon>Alveolata</taxon>
        <taxon>Dinophyceae</taxon>
        <taxon>Suessiales</taxon>
        <taxon>Symbiodiniaceae</taxon>
        <taxon>Symbiodinium</taxon>
    </lineage>
</organism>
<comment type="caution">
    <text evidence="2">The sequence shown here is derived from an EMBL/GenBank/DDBJ whole genome shotgun (WGS) entry which is preliminary data.</text>
</comment>
<keyword evidence="3" id="KW-1185">Reference proteome</keyword>